<name>A0A6N9T8C2_9HYPH</name>
<keyword evidence="4" id="KW-1003">Cell membrane</keyword>
<gene>
    <name evidence="9" type="ORF">GTK09_20555</name>
</gene>
<dbReference type="SUPFAM" id="SSF82866">
    <property type="entry name" value="Multidrug efflux transporter AcrB transmembrane domain"/>
    <property type="match status" value="2"/>
</dbReference>
<dbReference type="Gene3D" id="1.20.1640.10">
    <property type="entry name" value="Multidrug efflux transporter AcrB transmembrane domain"/>
    <property type="match status" value="2"/>
</dbReference>
<evidence type="ECO:0000256" key="5">
    <source>
        <dbReference type="ARBA" id="ARBA00022692"/>
    </source>
</evidence>
<evidence type="ECO:0000256" key="2">
    <source>
        <dbReference type="ARBA" id="ARBA00010942"/>
    </source>
</evidence>
<dbReference type="SUPFAM" id="SSF82714">
    <property type="entry name" value="Multidrug efflux transporter AcrB TolC docking domain, DN and DC subdomains"/>
    <property type="match status" value="2"/>
</dbReference>
<dbReference type="SUPFAM" id="SSF82693">
    <property type="entry name" value="Multidrug efflux transporter AcrB pore domain, PN1, PN2, PC1 and PC2 subdomains"/>
    <property type="match status" value="2"/>
</dbReference>
<dbReference type="NCBIfam" id="TIGR00914">
    <property type="entry name" value="2A0601"/>
    <property type="match status" value="1"/>
</dbReference>
<dbReference type="InterPro" id="IPR001036">
    <property type="entry name" value="Acrflvin-R"/>
</dbReference>
<evidence type="ECO:0000256" key="4">
    <source>
        <dbReference type="ARBA" id="ARBA00022475"/>
    </source>
</evidence>
<dbReference type="AlphaFoldDB" id="A0A6N9T8C2"/>
<dbReference type="PRINTS" id="PR00702">
    <property type="entry name" value="ACRIFLAVINRP"/>
</dbReference>
<dbReference type="Gene3D" id="3.30.70.1440">
    <property type="entry name" value="Multidrug efflux transporter AcrB pore domain"/>
    <property type="match status" value="1"/>
</dbReference>
<dbReference type="PANTHER" id="PTHR32063">
    <property type="match status" value="1"/>
</dbReference>
<evidence type="ECO:0000256" key="1">
    <source>
        <dbReference type="ARBA" id="ARBA00004651"/>
    </source>
</evidence>
<keyword evidence="10" id="KW-1185">Reference proteome</keyword>
<feature type="transmembrane region" description="Helical" evidence="8">
    <location>
        <begin position="914"/>
        <end position="938"/>
    </location>
</feature>
<feature type="transmembrane region" description="Helical" evidence="8">
    <location>
        <begin position="387"/>
        <end position="408"/>
    </location>
</feature>
<protein>
    <submittedName>
        <fullName evidence="9">CusA/CzcA family heavy metal efflux RND transporter</fullName>
    </submittedName>
</protein>
<evidence type="ECO:0000313" key="10">
    <source>
        <dbReference type="Proteomes" id="UP000469011"/>
    </source>
</evidence>
<feature type="transmembrane region" description="Helical" evidence="8">
    <location>
        <begin position="888"/>
        <end position="908"/>
    </location>
</feature>
<keyword evidence="5 8" id="KW-0812">Transmembrane</keyword>
<sequence>MIARMIAWSTRNLVLVLVGTLFAVAGGLYALKTLPLDAIPDLSDIQVIVYTEFPGQAPQVVEDQVTYPLTTAMLTVPRSKVVRGFSFFGVSFVYVVFEDGTDPYFARSRVLEFLNAAGRRLPAGVTPTLGPDATGVGWVYQYALVAKDKTLAELRSMQDWVVRFAASDADGVAEVASVGGFVKQYAIVVDPNRMRAQGVSLDMIRQAVAASNMNVGGRTIEMAETEFMIRGRGYLKGVKDLEDVVLMSSGGVPLRLGDVARVETTPDERRGITELNGDGEVASGIVMQRYGANALDVIGDVKAKLAAILPSLPAGTEILPVYDRSQLIERAIETLKGTLLEESLIVALVCVVFLLHLRSALVAILMLPVGILMAFGAMKLMGLGSNIMSLGGIAIAVGAMIDAAIVMIENAHKHLERASPGKPRVEVLVDAASEVGPALFFSLLVITVSFLPIFTLESQEGRLFGPLAFTKTFAMAAAAILSVTLVPALMVLFVRGRIVPEHRNPVNRFLIWVYRPVIRGVLRAKTLTILLAVVALGVTVWPARQIGSEFMPNLNEGTLMYMPTTLPGLSVTKAAELLQTQDRIIKSFPEVASVYGKAGRAQTATDPAPTEMFETLINLKPEEEWRPGVTVDSLKAEMDKALQFPGVSNAWTMPIRARIDMLSTGIRTPVGVKVFGTDLTEMEAAARDIERVLKDVPGTSSAYAERVVGGYFLDIVPDRQALGRYGLSVGAVQETIGMALGAETVTTTVEGRERYGVVIRYPRDLRSDPDAVARDVQIALPGGGAVPLGEVAKVELTRGATSIRTENGQLAIYVFVDIAGRDLGGYVAEAQEAVAKGVTFPRGTYVAWSGQFEYLQRAEARLKVVVPVTLLLIFLLLYLNFRSMTETLIVMLSLPFAVVGGVWLMWWLGFNMSVAVAVGFIALSGVAAETGVIMLIYLQHAVAEVRARCEAEGRAFDRESLRDAIMIGAVERVRPKMMTVVAITAGLLPILWSHGSGSEVMQRIAVPMIGGMASSTVLTLVVIPAVFALVKGWRLPKAGGAVSRDVASVRQGSEEVHA</sequence>
<evidence type="ECO:0000256" key="3">
    <source>
        <dbReference type="ARBA" id="ARBA00022448"/>
    </source>
</evidence>
<feature type="transmembrane region" description="Helical" evidence="8">
    <location>
        <begin position="428"/>
        <end position="453"/>
    </location>
</feature>
<evidence type="ECO:0000313" key="9">
    <source>
        <dbReference type="EMBL" id="NDW06812.1"/>
    </source>
</evidence>
<feature type="transmembrane region" description="Helical" evidence="8">
    <location>
        <begin position="1004"/>
        <end position="1030"/>
    </location>
</feature>
<dbReference type="GO" id="GO:0008324">
    <property type="term" value="F:monoatomic cation transmembrane transporter activity"/>
    <property type="evidence" value="ECO:0007669"/>
    <property type="project" value="InterPro"/>
</dbReference>
<organism evidence="9 10">
    <name type="scientific">Jiella pacifica</name>
    <dbReference type="NCBI Taxonomy" id="2696469"/>
    <lineage>
        <taxon>Bacteria</taxon>
        <taxon>Pseudomonadati</taxon>
        <taxon>Pseudomonadota</taxon>
        <taxon>Alphaproteobacteria</taxon>
        <taxon>Hyphomicrobiales</taxon>
        <taxon>Aurantimonadaceae</taxon>
        <taxon>Jiella</taxon>
    </lineage>
</organism>
<feature type="transmembrane region" description="Helical" evidence="8">
    <location>
        <begin position="975"/>
        <end position="992"/>
    </location>
</feature>
<feature type="transmembrane region" description="Helical" evidence="8">
    <location>
        <begin position="473"/>
        <end position="494"/>
    </location>
</feature>
<feature type="transmembrane region" description="Helical" evidence="8">
    <location>
        <begin position="524"/>
        <end position="543"/>
    </location>
</feature>
<keyword evidence="3" id="KW-0813">Transport</keyword>
<feature type="transmembrane region" description="Helical" evidence="8">
    <location>
        <begin position="344"/>
        <end position="375"/>
    </location>
</feature>
<dbReference type="RefSeq" id="WP_163465270.1">
    <property type="nucleotide sequence ID" value="NZ_JAAAMG010000020.1"/>
</dbReference>
<accession>A0A6N9T8C2</accession>
<feature type="transmembrane region" description="Helical" evidence="8">
    <location>
        <begin position="864"/>
        <end position="881"/>
    </location>
</feature>
<evidence type="ECO:0000256" key="8">
    <source>
        <dbReference type="SAM" id="Phobius"/>
    </source>
</evidence>
<comment type="similarity">
    <text evidence="2">Belongs to the resistance-nodulation-cell division (RND) (TC 2.A.6) family.</text>
</comment>
<dbReference type="Gene3D" id="3.30.70.1430">
    <property type="entry name" value="Multidrug efflux transporter AcrB pore domain"/>
    <property type="match status" value="2"/>
</dbReference>
<reference evidence="9 10" key="1">
    <citation type="submission" date="2020-01" db="EMBL/GenBank/DDBJ databases">
        <title>Jiella pacifica sp. nov.</title>
        <authorList>
            <person name="Xue Z."/>
            <person name="Zhu S."/>
            <person name="Chen J."/>
            <person name="Yang J."/>
        </authorList>
    </citation>
    <scope>NUCLEOTIDE SEQUENCE [LARGE SCALE GENOMIC DNA]</scope>
    <source>
        <strain evidence="9 10">40Bstr34</strain>
    </source>
</reference>
<keyword evidence="7 8" id="KW-0472">Membrane</keyword>
<comment type="caution">
    <text evidence="9">The sequence shown here is derived from an EMBL/GenBank/DDBJ whole genome shotgun (WGS) entry which is preliminary data.</text>
</comment>
<dbReference type="GO" id="GO:0042910">
    <property type="term" value="F:xenobiotic transmembrane transporter activity"/>
    <property type="evidence" value="ECO:0007669"/>
    <property type="project" value="TreeGrafter"/>
</dbReference>
<dbReference type="PANTHER" id="PTHR32063:SF19">
    <property type="entry name" value="CATION EFFLUX SYSTEM PROTEIN CUSA"/>
    <property type="match status" value="1"/>
</dbReference>
<feature type="transmembrane region" description="Helical" evidence="8">
    <location>
        <begin position="81"/>
        <end position="97"/>
    </location>
</feature>
<dbReference type="GO" id="GO:0005886">
    <property type="term" value="C:plasma membrane"/>
    <property type="evidence" value="ECO:0007669"/>
    <property type="project" value="UniProtKB-SubCell"/>
</dbReference>
<keyword evidence="6 8" id="KW-1133">Transmembrane helix</keyword>
<dbReference type="Gene3D" id="3.30.70.1320">
    <property type="entry name" value="Multidrug efflux transporter AcrB pore domain like"/>
    <property type="match status" value="1"/>
</dbReference>
<dbReference type="InterPro" id="IPR027463">
    <property type="entry name" value="AcrB_DN_DC_subdom"/>
</dbReference>
<dbReference type="EMBL" id="JAAAMG010000020">
    <property type="protein sequence ID" value="NDW06812.1"/>
    <property type="molecule type" value="Genomic_DNA"/>
</dbReference>
<dbReference type="Gene3D" id="3.30.2090.10">
    <property type="entry name" value="Multidrug efflux transporter AcrB TolC docking domain, DN and DC subdomains"/>
    <property type="match status" value="2"/>
</dbReference>
<dbReference type="Pfam" id="PF00873">
    <property type="entry name" value="ACR_tran"/>
    <property type="match status" value="1"/>
</dbReference>
<comment type="subcellular location">
    <subcellularLocation>
        <location evidence="1">Cell membrane</location>
        <topology evidence="1">Multi-pass membrane protein</topology>
    </subcellularLocation>
</comment>
<proteinExistence type="inferred from homology"/>
<dbReference type="Proteomes" id="UP000469011">
    <property type="component" value="Unassembled WGS sequence"/>
</dbReference>
<evidence type="ECO:0000256" key="6">
    <source>
        <dbReference type="ARBA" id="ARBA00022989"/>
    </source>
</evidence>
<dbReference type="InterPro" id="IPR004763">
    <property type="entry name" value="CusA-like"/>
</dbReference>
<evidence type="ECO:0000256" key="7">
    <source>
        <dbReference type="ARBA" id="ARBA00023136"/>
    </source>
</evidence>